<evidence type="ECO:0000313" key="5">
    <source>
        <dbReference type="Proteomes" id="UP001152747"/>
    </source>
</evidence>
<proteinExistence type="predicted"/>
<gene>
    <name evidence="4" type="ORF">CAMP_LOCUS8459</name>
    <name evidence="3" type="ORF">Csp3_JD02.013</name>
</gene>
<sequence length="227" mass="26889">MGRSRSRSPVYNRRRSPDVRQSSFRDRKERSRSPIRKRSRSPLRRRHSPEPAKKISCAECRHSYTTVRELVDHEVRQHDMRIRCAHCSTKCPSVAELADHIMDEHKHKRIICYYCSRDFGVTSDRASKTEWSDFRAHVYKEVVTKQVNKYSEKVMGEEVTHRGKGNCPHGPPVKCKNFPNCPGRYCYFSHPLCRFNTSCDKQSCVYDHSDVPRVCHDCQNRKRQRRY</sequence>
<name>B6VBU2_9PELO</name>
<dbReference type="Proteomes" id="UP001152747">
    <property type="component" value="Unassembled WGS sequence"/>
</dbReference>
<feature type="domain" description="C2H2-type" evidence="2">
    <location>
        <begin position="57"/>
        <end position="78"/>
    </location>
</feature>
<reference evidence="3" key="1">
    <citation type="journal article" date="2008" name="Genome Res.">
        <title>Multigenome DNA sequence conservation identifies Hox cis-regulatory elements.</title>
        <authorList>
            <person name="Kuntz S.G."/>
            <person name="Schwarz E.M."/>
            <person name="DeModena J.A."/>
            <person name="De Buysscher T."/>
            <person name="Trout D."/>
            <person name="Shizuya H."/>
            <person name="Sternberg P.W."/>
            <person name="Wold B.J."/>
        </authorList>
    </citation>
    <scope>NUCLEOTIDE SEQUENCE</scope>
    <source>
        <strain evidence="3">PS1010</strain>
    </source>
</reference>
<keyword evidence="5" id="KW-1185">Reference proteome</keyword>
<dbReference type="InterPro" id="IPR013087">
    <property type="entry name" value="Znf_C2H2_type"/>
</dbReference>
<dbReference type="SMART" id="SM00355">
    <property type="entry name" value="ZnF_C2H2"/>
    <property type="match status" value="2"/>
</dbReference>
<feature type="region of interest" description="Disordered" evidence="1">
    <location>
        <begin position="1"/>
        <end position="52"/>
    </location>
</feature>
<reference evidence="4" key="2">
    <citation type="submission" date="2022-11" db="EMBL/GenBank/DDBJ databases">
        <authorList>
            <person name="Kikuchi T."/>
        </authorList>
    </citation>
    <scope>NUCLEOTIDE SEQUENCE</scope>
    <source>
        <strain evidence="4">PS1010</strain>
    </source>
</reference>
<protein>
    <recommendedName>
        <fullName evidence="2">C2H2-type domain-containing protein</fullName>
    </recommendedName>
</protein>
<dbReference type="Gene3D" id="4.10.1000.40">
    <property type="match status" value="1"/>
</dbReference>
<dbReference type="EMBL" id="CANHGI010000003">
    <property type="protein sequence ID" value="CAI5445822.1"/>
    <property type="molecule type" value="Genomic_DNA"/>
</dbReference>
<evidence type="ECO:0000313" key="3">
    <source>
        <dbReference type="EMBL" id="ACI49185.1"/>
    </source>
</evidence>
<organism evidence="3">
    <name type="scientific">Caenorhabditis angaria</name>
    <dbReference type="NCBI Taxonomy" id="860376"/>
    <lineage>
        <taxon>Eukaryota</taxon>
        <taxon>Metazoa</taxon>
        <taxon>Ecdysozoa</taxon>
        <taxon>Nematoda</taxon>
        <taxon>Chromadorea</taxon>
        <taxon>Rhabditida</taxon>
        <taxon>Rhabditina</taxon>
        <taxon>Rhabditomorpha</taxon>
        <taxon>Rhabditoidea</taxon>
        <taxon>Rhabditidae</taxon>
        <taxon>Peloderinae</taxon>
        <taxon>Caenorhabditis</taxon>
    </lineage>
</organism>
<dbReference type="AlphaFoldDB" id="B6VBU2"/>
<feature type="domain" description="C2H2-type" evidence="2">
    <location>
        <begin position="84"/>
        <end position="105"/>
    </location>
</feature>
<evidence type="ECO:0000256" key="1">
    <source>
        <dbReference type="SAM" id="MobiDB-lite"/>
    </source>
</evidence>
<evidence type="ECO:0000259" key="2">
    <source>
        <dbReference type="PROSITE" id="PS00028"/>
    </source>
</evidence>
<dbReference type="EMBL" id="FJ362376">
    <property type="protein sequence ID" value="ACI49185.1"/>
    <property type="molecule type" value="Genomic_DNA"/>
</dbReference>
<accession>B6VBU2</accession>
<evidence type="ECO:0000313" key="4">
    <source>
        <dbReference type="EMBL" id="CAI5445822.1"/>
    </source>
</evidence>
<feature type="compositionally biased region" description="Basic residues" evidence="1">
    <location>
        <begin position="33"/>
        <end position="47"/>
    </location>
</feature>
<feature type="compositionally biased region" description="Basic and acidic residues" evidence="1">
    <location>
        <begin position="15"/>
        <end position="32"/>
    </location>
</feature>
<dbReference type="PROSITE" id="PS00028">
    <property type="entry name" value="ZINC_FINGER_C2H2_1"/>
    <property type="match status" value="2"/>
</dbReference>
<dbReference type="OrthoDB" id="5589010at2759"/>
<dbReference type="Gene3D" id="3.30.160.60">
    <property type="entry name" value="Classic Zinc Finger"/>
    <property type="match status" value="1"/>
</dbReference>